<accession>A0ABU7J0V5</accession>
<dbReference type="InterPro" id="IPR046513">
    <property type="entry name" value="DUF6691"/>
</dbReference>
<reference evidence="2 3" key="1">
    <citation type="submission" date="2023-07" db="EMBL/GenBank/DDBJ databases">
        <title>Alkalimonas sp., MEB108 novel, alkaliphilic bacterium isolated from Lonar Lake, India.</title>
        <authorList>
            <person name="Joshi A."/>
            <person name="Thite S."/>
        </authorList>
    </citation>
    <scope>NUCLEOTIDE SEQUENCE [LARGE SCALE GENOMIC DNA]</scope>
    <source>
        <strain evidence="2 3">MEB108</strain>
    </source>
</reference>
<feature type="transmembrane region" description="Helical" evidence="1">
    <location>
        <begin position="106"/>
        <end position="130"/>
    </location>
</feature>
<gene>
    <name evidence="2" type="ORF">QWY20_01580</name>
</gene>
<name>A0ABU7J0V5_9GAMM</name>
<dbReference type="EMBL" id="JAUHLI010000001">
    <property type="protein sequence ID" value="MEE2000129.1"/>
    <property type="molecule type" value="Genomic_DNA"/>
</dbReference>
<evidence type="ECO:0000313" key="3">
    <source>
        <dbReference type="Proteomes" id="UP001336314"/>
    </source>
</evidence>
<protein>
    <submittedName>
        <fullName evidence="2">YeeE/YedE family protein</fullName>
    </submittedName>
</protein>
<dbReference type="RefSeq" id="WP_330127282.1">
    <property type="nucleotide sequence ID" value="NZ_JAUHLI010000001.1"/>
</dbReference>
<keyword evidence="1" id="KW-0472">Membrane</keyword>
<keyword evidence="1" id="KW-0812">Transmembrane</keyword>
<organism evidence="2 3">
    <name type="scientific">Alkalimonas cellulosilytica</name>
    <dbReference type="NCBI Taxonomy" id="3058395"/>
    <lineage>
        <taxon>Bacteria</taxon>
        <taxon>Pseudomonadati</taxon>
        <taxon>Pseudomonadota</taxon>
        <taxon>Gammaproteobacteria</taxon>
        <taxon>Alkalimonas</taxon>
    </lineage>
</organism>
<sequence length="148" mass="15363">MQIIIAFFAGLLMSIGIAVSMMIDPAKVLGFLNLSGNWDPSLALVMAAALAVYSVGFRLVRGRSAPLMAEKFQLPSASKIDKPILIGAAVFGLGWGLVGYCPGPAISALSAGNTGTIGFVIAMIAGWYIARKLPLAKVAPKKSTGCYS</sequence>
<evidence type="ECO:0000256" key="1">
    <source>
        <dbReference type="SAM" id="Phobius"/>
    </source>
</evidence>
<keyword evidence="3" id="KW-1185">Reference proteome</keyword>
<keyword evidence="1" id="KW-1133">Transmembrane helix</keyword>
<evidence type="ECO:0000313" key="2">
    <source>
        <dbReference type="EMBL" id="MEE2000129.1"/>
    </source>
</evidence>
<feature type="transmembrane region" description="Helical" evidence="1">
    <location>
        <begin position="42"/>
        <end position="60"/>
    </location>
</feature>
<feature type="transmembrane region" description="Helical" evidence="1">
    <location>
        <begin position="80"/>
        <end position="100"/>
    </location>
</feature>
<proteinExistence type="predicted"/>
<comment type="caution">
    <text evidence="2">The sequence shown here is derived from an EMBL/GenBank/DDBJ whole genome shotgun (WGS) entry which is preliminary data.</text>
</comment>
<dbReference type="Pfam" id="PF20398">
    <property type="entry name" value="DUF6691"/>
    <property type="match status" value="1"/>
</dbReference>
<dbReference type="Proteomes" id="UP001336314">
    <property type="component" value="Unassembled WGS sequence"/>
</dbReference>